<evidence type="ECO:0000313" key="1">
    <source>
        <dbReference type="EMBL" id="KAF3048385.1"/>
    </source>
</evidence>
<dbReference type="Proteomes" id="UP000758155">
    <property type="component" value="Unassembled WGS sequence"/>
</dbReference>
<sequence>MPNFVSFDLRWHGVFQRFAQTLKKLRTFRFGESEQWDFDTLSQFAETDTPGYPLPIMPWKDEHNLIPAMVQHRYVIWDDWDQQYRSQWKQKDETHYSEERVWRVDWAAMFEPPPDCQRDDEDALQVLLQAVRYN</sequence>
<gene>
    <name evidence="1" type="ORF">E8E12_011751</name>
</gene>
<name>A0A9P4X262_9PLEO</name>
<dbReference type="AlphaFoldDB" id="A0A9P4X262"/>
<protein>
    <submittedName>
        <fullName evidence="1">Uncharacterized protein</fullName>
    </submittedName>
</protein>
<comment type="caution">
    <text evidence="1">The sequence shown here is derived from an EMBL/GenBank/DDBJ whole genome shotgun (WGS) entry which is preliminary data.</text>
</comment>
<organism evidence="1 2">
    <name type="scientific">Didymella heteroderae</name>
    <dbReference type="NCBI Taxonomy" id="1769908"/>
    <lineage>
        <taxon>Eukaryota</taxon>
        <taxon>Fungi</taxon>
        <taxon>Dikarya</taxon>
        <taxon>Ascomycota</taxon>
        <taxon>Pezizomycotina</taxon>
        <taxon>Dothideomycetes</taxon>
        <taxon>Pleosporomycetidae</taxon>
        <taxon>Pleosporales</taxon>
        <taxon>Pleosporineae</taxon>
        <taxon>Didymellaceae</taxon>
        <taxon>Didymella</taxon>
    </lineage>
</organism>
<reference evidence="1" key="1">
    <citation type="submission" date="2019-04" db="EMBL/GenBank/DDBJ databases">
        <title>Sequencing of skin fungus with MAO and IRED activity.</title>
        <authorList>
            <person name="Marsaioli A.J."/>
            <person name="Bonatto J.M.C."/>
            <person name="Reis Junior O."/>
        </authorList>
    </citation>
    <scope>NUCLEOTIDE SEQUENCE</scope>
    <source>
        <strain evidence="1">28M1</strain>
    </source>
</reference>
<evidence type="ECO:0000313" key="2">
    <source>
        <dbReference type="Proteomes" id="UP000758155"/>
    </source>
</evidence>
<dbReference type="OrthoDB" id="3140657at2759"/>
<accession>A0A9P4X262</accession>
<keyword evidence="2" id="KW-1185">Reference proteome</keyword>
<dbReference type="EMBL" id="SWKV01000001">
    <property type="protein sequence ID" value="KAF3048385.1"/>
    <property type="molecule type" value="Genomic_DNA"/>
</dbReference>
<proteinExistence type="predicted"/>